<dbReference type="RefSeq" id="WP_012852877.1">
    <property type="nucleotide sequence ID" value="NC_013510.1"/>
</dbReference>
<feature type="region of interest" description="Disordered" evidence="1">
    <location>
        <begin position="71"/>
        <end position="93"/>
    </location>
</feature>
<evidence type="ECO:0000313" key="3">
    <source>
        <dbReference type="Proteomes" id="UP000001918"/>
    </source>
</evidence>
<proteinExistence type="predicted"/>
<dbReference type="EMBL" id="CP001738">
    <property type="protein sequence ID" value="ACY98093.1"/>
    <property type="molecule type" value="Genomic_DNA"/>
</dbReference>
<reference evidence="2 3" key="1">
    <citation type="journal article" date="2011" name="Stand. Genomic Sci.">
        <title>Complete genome sequence of Thermomonospora curvata type strain (B9).</title>
        <authorList>
            <person name="Chertkov O."/>
            <person name="Sikorski J."/>
            <person name="Nolan M."/>
            <person name="Lapidus A."/>
            <person name="Lucas S."/>
            <person name="Del Rio T.G."/>
            <person name="Tice H."/>
            <person name="Cheng J.F."/>
            <person name="Goodwin L."/>
            <person name="Pitluck S."/>
            <person name="Liolios K."/>
            <person name="Ivanova N."/>
            <person name="Mavromatis K."/>
            <person name="Mikhailova N."/>
            <person name="Ovchinnikova G."/>
            <person name="Pati A."/>
            <person name="Chen A."/>
            <person name="Palaniappan K."/>
            <person name="Djao O.D."/>
            <person name="Land M."/>
            <person name="Hauser L."/>
            <person name="Chang Y.J."/>
            <person name="Jeffries C.D."/>
            <person name="Brettin T."/>
            <person name="Han C."/>
            <person name="Detter J.C."/>
            <person name="Rohde M."/>
            <person name="Goker M."/>
            <person name="Woyke T."/>
            <person name="Bristow J."/>
            <person name="Eisen J.A."/>
            <person name="Markowitz V."/>
            <person name="Hugenholtz P."/>
            <person name="Klenk H.P."/>
            <person name="Kyrpides N.C."/>
        </authorList>
    </citation>
    <scope>NUCLEOTIDE SEQUENCE [LARGE SCALE GENOMIC DNA]</scope>
    <source>
        <strain evidence="3">ATCC 19995 / DSM 43183 / JCM 3096 / KCTC 9072 / NBRC 15933 / NCIMB 10081 / Henssen B9</strain>
    </source>
</reference>
<gene>
    <name evidence="2" type="ordered locus">Tcur_2532</name>
</gene>
<name>D1A4S4_THECD</name>
<dbReference type="AlphaFoldDB" id="D1A4S4"/>
<protein>
    <submittedName>
        <fullName evidence="2">Uncharacterized protein</fullName>
    </submittedName>
</protein>
<keyword evidence="3" id="KW-1185">Reference proteome</keyword>
<dbReference type="KEGG" id="tcu:Tcur_2532"/>
<evidence type="ECO:0000313" key="2">
    <source>
        <dbReference type="EMBL" id="ACY98093.1"/>
    </source>
</evidence>
<accession>D1A4S4</accession>
<dbReference type="OrthoDB" id="3473536at2"/>
<dbReference type="Proteomes" id="UP000001918">
    <property type="component" value="Chromosome"/>
</dbReference>
<evidence type="ECO:0000256" key="1">
    <source>
        <dbReference type="SAM" id="MobiDB-lite"/>
    </source>
</evidence>
<organism evidence="2 3">
    <name type="scientific">Thermomonospora curvata (strain ATCC 19995 / DSM 43183 / JCM 3096 / KCTC 9072 / NBRC 15933 / NCIMB 10081 / Henssen B9)</name>
    <dbReference type="NCBI Taxonomy" id="471852"/>
    <lineage>
        <taxon>Bacteria</taxon>
        <taxon>Bacillati</taxon>
        <taxon>Actinomycetota</taxon>
        <taxon>Actinomycetes</taxon>
        <taxon>Streptosporangiales</taxon>
        <taxon>Thermomonosporaceae</taxon>
        <taxon>Thermomonospora</taxon>
    </lineage>
</organism>
<dbReference type="HOGENOM" id="CLU_2398603_0_0_11"/>
<sequence>MKPRYIEGLLKHLLTEYAKGDQDGVPQKARIREVLTFEEAGLKDKPVGLRIECEDGSRVFVQFMGTSPAGGNYPEEPHYYMPPEKVGTERYGG</sequence>